<dbReference type="InterPro" id="IPR003594">
    <property type="entry name" value="HATPase_dom"/>
</dbReference>
<dbReference type="CDD" id="cd00130">
    <property type="entry name" value="PAS"/>
    <property type="match status" value="1"/>
</dbReference>
<keyword evidence="3" id="KW-0378">Hydrolase</keyword>
<dbReference type="SMART" id="SM00138">
    <property type="entry name" value="MeTrc"/>
    <property type="match status" value="1"/>
</dbReference>
<evidence type="ECO:0000259" key="5">
    <source>
        <dbReference type="PROSITE" id="PS50109"/>
    </source>
</evidence>
<sequence>MNEPISQALRACVVVGASAGGLTPMRQLLRGLAANTNIAVVVIQHLPDTHATQLPELLTEDSALEVALITDGMPVRGERVFVAPAGQRVGIEAGRFVVTPADIAGPPSIVDHLFEQAADVYGARCIGVLLSGSGRDGAHGLAAIGRAGGMTLVQDPDTADYSGMPDAARQQVDIDVVADIDALSERLATYCKPPAEAVAAPAGSPSFVSRAEAIDDQQLTQVLDLLAESARDMHIYSYKPSMLKRRIDRRMAIAGVQVPADYIQRLADNADERARLVQDFLISVTAFFRYDRGYAQLAEAIETHLLAERHDEAPLRIWVPGCATGEEAYSIAIALAELFAAREMAPAFTIFASDIDARAIDIARRGVYPASIAEQLSESQLARYFEPVGRGQYRFRHALRERIVFAEHNVVADPPYSRLDMISCRNLLMYLKPGTQRELIDTFHFALAGAGLLLLGDSESLGEDRRFVDVAGDLRLFRRLGQTADNRRVPARSLQGWQHPAAALGRDPRRDDTGPSIERALRDLLLREHVPATVVVDAQLSLVANYGPTEHYLRLPLGQSSFELEALIRDRYRYSVKTLITQVSEHRSPRETTLDVREADQTYRVSILAQPVSWAEAANSLVMITFRARPTSLADDDDLSNDEGSTEASLRAQLTAAQDELTATIQALEASNTDLRSSHEELLSMNEELQSTNEELETSKEELQSLNEELVTVNGELEDKVAELEHTNDDLANLFSGMRVATLFLDPRLGVRRYTPPVTDLFNLIESDIGRPITDITLRFCDADLIADCRAVMADLREREAQVPSAAGRWYQRRILPYRKLNDQIDGVVITFAEITELKQVSLASRASEHRLDLAMKAINGGMWEMRVAPDDLPDTMYISARLKALLGYDDGQLPNSLSAWRERIDPADRPVFDNVTRRQSERHQQGIEYRIRHRDNSQRWFASYGSLVVDTDLNEASWIGIDCDITDIKRIDAHIEQARDTLVQWRNAVGLPTACIDRAGRVHSANRAFERLFGAPDADRDGPEWLGEFGVYHVQDYLDAVLATRATTTVETRVTSADAETGQTYIMRVVPHMQHDEVAGAFIVFDTPQARHAGPPLDEDDGRMVHLQRMAMIGEIVSSLTHEVRQPLMAIRNYANTLARQSADGQQDIPAMAMRIDDQARRADHVVAQTRRLIGQGTDVWHDYDLIDLINASLALIERRAQKQNVLVHVDAAAHLPTLHGDSAEIEQILVNLLTNALDALSDAEAERRIDISVQQPDATRVRVRISDTGPGIAEEVLGHIFESFYTRQINGMGLGLAISRRLADHHGGQLWAEAGLQRGACFVLDLPVGAAPETIG</sequence>
<dbReference type="Pfam" id="PF00512">
    <property type="entry name" value="HisKA"/>
    <property type="match status" value="1"/>
</dbReference>
<dbReference type="PANTHER" id="PTHR24422:SF27">
    <property type="entry name" value="PROTEIN-GLUTAMATE O-METHYLTRANSFERASE"/>
    <property type="match status" value="1"/>
</dbReference>
<dbReference type="GO" id="GO:0000156">
    <property type="term" value="F:phosphorelay response regulator activity"/>
    <property type="evidence" value="ECO:0007669"/>
    <property type="project" value="InterPro"/>
</dbReference>
<dbReference type="GO" id="GO:0006935">
    <property type="term" value="P:chemotaxis"/>
    <property type="evidence" value="ECO:0007669"/>
    <property type="project" value="UniProtKB-UniRule"/>
</dbReference>
<dbReference type="RefSeq" id="WP_184999842.1">
    <property type="nucleotide sequence ID" value="NZ_AYKG01000032.1"/>
</dbReference>
<dbReference type="Pfam" id="PF03705">
    <property type="entry name" value="CheR_N"/>
    <property type="match status" value="1"/>
</dbReference>
<dbReference type="GO" id="GO:0000155">
    <property type="term" value="F:phosphorelay sensor kinase activity"/>
    <property type="evidence" value="ECO:0007669"/>
    <property type="project" value="InterPro"/>
</dbReference>
<dbReference type="SUPFAM" id="SSF55785">
    <property type="entry name" value="PYP-like sensor domain (PAS domain)"/>
    <property type="match status" value="2"/>
</dbReference>
<evidence type="ECO:0000256" key="1">
    <source>
        <dbReference type="ARBA" id="ARBA00000085"/>
    </source>
</evidence>
<feature type="domain" description="CheR-type methyltransferase" evidence="8">
    <location>
        <begin position="233"/>
        <end position="490"/>
    </location>
</feature>
<dbReference type="InterPro" id="IPR036890">
    <property type="entry name" value="HATPase_C_sf"/>
</dbReference>
<dbReference type="InterPro" id="IPR013655">
    <property type="entry name" value="PAS_fold_3"/>
</dbReference>
<comment type="caution">
    <text evidence="9">The sequence shown here is derived from an EMBL/GenBank/DDBJ whole genome shotgun (WGS) entry which is preliminary data.</text>
</comment>
<reference evidence="9 10" key="1">
    <citation type="submission" date="2013-10" db="EMBL/GenBank/DDBJ databases">
        <title>Salinisphaera japonica YTM-1 Genome Sequencing.</title>
        <authorList>
            <person name="Lai Q."/>
            <person name="Li C."/>
            <person name="Shao Z."/>
        </authorList>
    </citation>
    <scope>NUCLEOTIDE SEQUENCE [LARGE SCALE GENOMIC DNA]</scope>
    <source>
        <strain evidence="9 10">YTM-1</strain>
    </source>
</reference>
<dbReference type="InterPro" id="IPR036097">
    <property type="entry name" value="HisK_dim/P_sf"/>
</dbReference>
<comment type="catalytic activity">
    <reaction evidence="1">
        <text>ATP + protein L-histidine = ADP + protein N-phospho-L-histidine.</text>
        <dbReference type="EC" id="2.7.13.3"/>
    </reaction>
</comment>
<dbReference type="InParanoid" id="A0A423PMQ4"/>
<dbReference type="PROSITE" id="PS50123">
    <property type="entry name" value="CHER"/>
    <property type="match status" value="1"/>
</dbReference>
<organism evidence="9 10">
    <name type="scientific">Salinisphaera japonica YTM-1</name>
    <dbReference type="NCBI Taxonomy" id="1209778"/>
    <lineage>
        <taxon>Bacteria</taxon>
        <taxon>Pseudomonadati</taxon>
        <taxon>Pseudomonadota</taxon>
        <taxon>Gammaproteobacteria</taxon>
        <taxon>Salinisphaerales</taxon>
        <taxon>Salinisphaeraceae</taxon>
        <taxon>Salinisphaera</taxon>
    </lineage>
</organism>
<dbReference type="SUPFAM" id="SSF55874">
    <property type="entry name" value="ATPase domain of HSP90 chaperone/DNA topoisomerase II/histidine kinase"/>
    <property type="match status" value="1"/>
</dbReference>
<feature type="active site" evidence="3">
    <location>
        <position position="136"/>
    </location>
</feature>
<feature type="domain" description="Histidine kinase" evidence="5">
    <location>
        <begin position="1120"/>
        <end position="1332"/>
    </location>
</feature>
<dbReference type="InterPro" id="IPR022641">
    <property type="entry name" value="CheR_N"/>
</dbReference>
<dbReference type="EC" id="2.7.13.3" evidence="2"/>
<dbReference type="InterPro" id="IPR003661">
    <property type="entry name" value="HisK_dim/P_dom"/>
</dbReference>
<dbReference type="SUPFAM" id="SSF52738">
    <property type="entry name" value="Methylesterase CheB, C-terminal domain"/>
    <property type="match status" value="1"/>
</dbReference>
<evidence type="ECO:0000259" key="8">
    <source>
        <dbReference type="PROSITE" id="PS50123"/>
    </source>
</evidence>
<dbReference type="InterPro" id="IPR000673">
    <property type="entry name" value="Sig_transdc_resp-reg_Me-estase"/>
</dbReference>
<dbReference type="Pfam" id="PF13596">
    <property type="entry name" value="PAS_10"/>
    <property type="match status" value="1"/>
</dbReference>
<dbReference type="CDD" id="cd16434">
    <property type="entry name" value="CheB-CheR_fusion"/>
    <property type="match status" value="1"/>
</dbReference>
<dbReference type="Pfam" id="PF08447">
    <property type="entry name" value="PAS_3"/>
    <property type="match status" value="1"/>
</dbReference>
<evidence type="ECO:0000259" key="7">
    <source>
        <dbReference type="PROSITE" id="PS50122"/>
    </source>
</evidence>
<keyword evidence="3" id="KW-0145">Chemotaxis</keyword>
<gene>
    <name evidence="9" type="ORF">SAJA_10345</name>
</gene>
<feature type="domain" description="CheB-type methylesterase" evidence="7">
    <location>
        <begin position="4"/>
        <end position="194"/>
    </location>
</feature>
<dbReference type="Pfam" id="PF08448">
    <property type="entry name" value="PAS_4"/>
    <property type="match status" value="1"/>
</dbReference>
<dbReference type="Gene3D" id="3.40.50.150">
    <property type="entry name" value="Vaccinia Virus protein VP39"/>
    <property type="match status" value="1"/>
</dbReference>
<dbReference type="InterPro" id="IPR000014">
    <property type="entry name" value="PAS"/>
</dbReference>
<evidence type="ECO:0000313" key="10">
    <source>
        <dbReference type="Proteomes" id="UP000285310"/>
    </source>
</evidence>
<dbReference type="PANTHER" id="PTHR24422">
    <property type="entry name" value="CHEMOTAXIS PROTEIN METHYLTRANSFERASE"/>
    <property type="match status" value="1"/>
</dbReference>
<dbReference type="Gene3D" id="3.30.565.10">
    <property type="entry name" value="Histidine kinase-like ATPase, C-terminal domain"/>
    <property type="match status" value="1"/>
</dbReference>
<evidence type="ECO:0000259" key="6">
    <source>
        <dbReference type="PROSITE" id="PS50113"/>
    </source>
</evidence>
<dbReference type="SUPFAM" id="SSF47384">
    <property type="entry name" value="Homodimeric domain of signal transducing histidine kinase"/>
    <property type="match status" value="1"/>
</dbReference>
<dbReference type="PROSITE" id="PS50109">
    <property type="entry name" value="HIS_KIN"/>
    <property type="match status" value="1"/>
</dbReference>
<feature type="active site" evidence="3">
    <location>
        <position position="45"/>
    </location>
</feature>
<dbReference type="Pfam" id="PF01739">
    <property type="entry name" value="CheR"/>
    <property type="match status" value="1"/>
</dbReference>
<dbReference type="Gene3D" id="3.30.450.20">
    <property type="entry name" value="PAS domain"/>
    <property type="match status" value="3"/>
</dbReference>
<feature type="coiled-coil region" evidence="4">
    <location>
        <begin position="651"/>
        <end position="734"/>
    </location>
</feature>
<dbReference type="Gene3D" id="3.40.50.180">
    <property type="entry name" value="Methylesterase CheB, C-terminal domain"/>
    <property type="match status" value="1"/>
</dbReference>
<dbReference type="Proteomes" id="UP000285310">
    <property type="component" value="Unassembled WGS sequence"/>
</dbReference>
<protein>
    <recommendedName>
        <fullName evidence="2">histidine kinase</fullName>
        <ecNumber evidence="2">2.7.13.3</ecNumber>
    </recommendedName>
</protein>
<dbReference type="Gene3D" id="1.10.287.130">
    <property type="match status" value="1"/>
</dbReference>
<dbReference type="Pfam" id="PF01339">
    <property type="entry name" value="CheB_methylest"/>
    <property type="match status" value="1"/>
</dbReference>
<dbReference type="Pfam" id="PF02518">
    <property type="entry name" value="HATPase_c"/>
    <property type="match status" value="1"/>
</dbReference>
<dbReference type="SMART" id="SM00388">
    <property type="entry name" value="HisKA"/>
    <property type="match status" value="1"/>
</dbReference>
<dbReference type="InterPro" id="IPR029063">
    <property type="entry name" value="SAM-dependent_MTases_sf"/>
</dbReference>
<dbReference type="SUPFAM" id="SSF53335">
    <property type="entry name" value="S-adenosyl-L-methionine-dependent methyltransferases"/>
    <property type="match status" value="1"/>
</dbReference>
<dbReference type="InterPro" id="IPR035965">
    <property type="entry name" value="PAS-like_dom_sf"/>
</dbReference>
<dbReference type="InterPro" id="IPR035909">
    <property type="entry name" value="CheB_C"/>
</dbReference>
<dbReference type="CDD" id="cd00082">
    <property type="entry name" value="HisKA"/>
    <property type="match status" value="1"/>
</dbReference>
<dbReference type="PRINTS" id="PR00996">
    <property type="entry name" value="CHERMTFRASE"/>
</dbReference>
<keyword evidence="4" id="KW-0175">Coiled coil</keyword>
<dbReference type="GO" id="GO:0008757">
    <property type="term" value="F:S-adenosylmethionine-dependent methyltransferase activity"/>
    <property type="evidence" value="ECO:0007669"/>
    <property type="project" value="InterPro"/>
</dbReference>
<dbReference type="InterPro" id="IPR013656">
    <property type="entry name" value="PAS_4"/>
</dbReference>
<dbReference type="GO" id="GO:0005737">
    <property type="term" value="C:cytoplasm"/>
    <property type="evidence" value="ECO:0007669"/>
    <property type="project" value="InterPro"/>
</dbReference>
<evidence type="ECO:0000313" key="9">
    <source>
        <dbReference type="EMBL" id="ROO26883.1"/>
    </source>
</evidence>
<dbReference type="InterPro" id="IPR000700">
    <property type="entry name" value="PAS-assoc_C"/>
</dbReference>
<dbReference type="PROSITE" id="PS50122">
    <property type="entry name" value="CHEB"/>
    <property type="match status" value="1"/>
</dbReference>
<feature type="domain" description="PAC" evidence="6">
    <location>
        <begin position="926"/>
        <end position="978"/>
    </location>
</feature>
<name>A0A423PMQ4_9GAMM</name>
<proteinExistence type="predicted"/>
<dbReference type="SMART" id="SM00387">
    <property type="entry name" value="HATPase_c"/>
    <property type="match status" value="1"/>
</dbReference>
<dbReference type="SUPFAM" id="SSF47757">
    <property type="entry name" value="Chemotaxis receptor methyltransferase CheR, N-terminal domain"/>
    <property type="match status" value="1"/>
</dbReference>
<dbReference type="PROSITE" id="PS50113">
    <property type="entry name" value="PAC"/>
    <property type="match status" value="1"/>
</dbReference>
<keyword evidence="10" id="KW-1185">Reference proteome</keyword>
<dbReference type="InterPro" id="IPR022642">
    <property type="entry name" value="CheR_C"/>
</dbReference>
<dbReference type="InterPro" id="IPR005467">
    <property type="entry name" value="His_kinase_dom"/>
</dbReference>
<feature type="active site" evidence="3">
    <location>
        <position position="18"/>
    </location>
</feature>
<dbReference type="EMBL" id="AYKG01000032">
    <property type="protein sequence ID" value="ROO26883.1"/>
    <property type="molecule type" value="Genomic_DNA"/>
</dbReference>
<evidence type="ECO:0000256" key="2">
    <source>
        <dbReference type="ARBA" id="ARBA00012438"/>
    </source>
</evidence>
<dbReference type="InterPro" id="IPR050903">
    <property type="entry name" value="Bact_Chemotaxis_MeTrfase"/>
</dbReference>
<dbReference type="InterPro" id="IPR000780">
    <property type="entry name" value="CheR_MeTrfase"/>
</dbReference>
<accession>A0A423PMQ4</accession>
<dbReference type="GO" id="GO:0008984">
    <property type="term" value="F:protein-glutamate methylesterase activity"/>
    <property type="evidence" value="ECO:0007669"/>
    <property type="project" value="InterPro"/>
</dbReference>
<evidence type="ECO:0000256" key="4">
    <source>
        <dbReference type="SAM" id="Coils"/>
    </source>
</evidence>
<evidence type="ECO:0000256" key="3">
    <source>
        <dbReference type="PROSITE-ProRule" id="PRU00050"/>
    </source>
</evidence>